<evidence type="ECO:0000313" key="1">
    <source>
        <dbReference type="EMBL" id="EJW95182.1"/>
    </source>
</evidence>
<protein>
    <submittedName>
        <fullName evidence="1">Secreted protein</fullName>
    </submittedName>
</protein>
<reference evidence="1" key="1">
    <citation type="journal article" date="2012" name="PLoS ONE">
        <title>Gene sets for utilization of primary and secondary nutrition supplies in the distal gut of endangered iberian lynx.</title>
        <authorList>
            <person name="Alcaide M."/>
            <person name="Messina E."/>
            <person name="Richter M."/>
            <person name="Bargiela R."/>
            <person name="Peplies J."/>
            <person name="Huws S.A."/>
            <person name="Newbold C.J."/>
            <person name="Golyshin P.N."/>
            <person name="Simon M.A."/>
            <person name="Lopez G."/>
            <person name="Yakimov M.M."/>
            <person name="Ferrer M."/>
        </authorList>
    </citation>
    <scope>NUCLEOTIDE SEQUENCE</scope>
</reference>
<comment type="caution">
    <text evidence="1">The sequence shown here is derived from an EMBL/GenBank/DDBJ whole genome shotgun (WGS) entry which is preliminary data.</text>
</comment>
<gene>
    <name evidence="1" type="ORF">EVA_16711</name>
</gene>
<name>J9G069_9ZZZZ</name>
<accession>J9G069</accession>
<organism evidence="1">
    <name type="scientific">gut metagenome</name>
    <dbReference type="NCBI Taxonomy" id="749906"/>
    <lineage>
        <taxon>unclassified sequences</taxon>
        <taxon>metagenomes</taxon>
        <taxon>organismal metagenomes</taxon>
    </lineage>
</organism>
<proteinExistence type="predicted"/>
<dbReference type="AlphaFoldDB" id="J9G069"/>
<dbReference type="EMBL" id="AMCI01005951">
    <property type="protein sequence ID" value="EJW95182.1"/>
    <property type="molecule type" value="Genomic_DNA"/>
</dbReference>
<sequence length="35" mass="3872">MYLGFSILTRPLISVSSASSFSFSARTSWRMSAIL</sequence>